<proteinExistence type="predicted"/>
<dbReference type="Proteomes" id="UP000009168">
    <property type="component" value="Unassembled WGS sequence"/>
</dbReference>
<evidence type="ECO:0000313" key="2">
    <source>
        <dbReference type="EMBL" id="EAS01802.3"/>
    </source>
</evidence>
<protein>
    <submittedName>
        <fullName evidence="2">Endo-1,4-beta-xylanase xylA, putative</fullName>
    </submittedName>
</protein>
<dbReference type="HOGENOM" id="CLU_740789_0_0_1"/>
<gene>
    <name evidence="2" type="ORF">TTHERM_00564480</name>
</gene>
<sequence length="374" mass="44308">MEVDIKLNLPLKQVLSSLENSILKQIQLSENSIDIQSLRDAVAQFQKNVQDQIEQFSQNGSFKTSDGMSQLKDSTTKNFSNNLLTGNNSQQKQIQDSYYHRQLLKRSKNNESESDFYQKSDDNSSNSNDDNDDSEGFSSKYNILSPKDKQYITEFFKRHYDPSKRNKMKLVQACQKRINQSFNSIYSMITYLMKRYKQKNRNRSSQRQLDSNNKQQYQGKQQQQDTSDDIEDEYINTGLNFSLNQEKENDLIDEESINNLITKYEFINEKYDSNNFSRQEYSNSKNYETRQSSNPQKFRENYQSNQNFEQVRNNTNGKSYKMEENQQMLNRQLQSREQNGQSKSNYNDQRDVAYNSYDESFDNDLDQKLSKKYN</sequence>
<feature type="region of interest" description="Disordered" evidence="1">
    <location>
        <begin position="333"/>
        <end position="374"/>
    </location>
</feature>
<feature type="region of interest" description="Disordered" evidence="1">
    <location>
        <begin position="197"/>
        <end position="229"/>
    </location>
</feature>
<dbReference type="RefSeq" id="XP_001022047.3">
    <property type="nucleotide sequence ID" value="XM_001022047.4"/>
</dbReference>
<dbReference type="AlphaFoldDB" id="I7M9I2"/>
<organism evidence="2 3">
    <name type="scientific">Tetrahymena thermophila (strain SB210)</name>
    <dbReference type="NCBI Taxonomy" id="312017"/>
    <lineage>
        <taxon>Eukaryota</taxon>
        <taxon>Sar</taxon>
        <taxon>Alveolata</taxon>
        <taxon>Ciliophora</taxon>
        <taxon>Intramacronucleata</taxon>
        <taxon>Oligohymenophorea</taxon>
        <taxon>Hymenostomatida</taxon>
        <taxon>Tetrahymenina</taxon>
        <taxon>Tetrahymenidae</taxon>
        <taxon>Tetrahymena</taxon>
    </lineage>
</organism>
<name>I7M9I2_TETTS</name>
<evidence type="ECO:0000313" key="3">
    <source>
        <dbReference type="Proteomes" id="UP000009168"/>
    </source>
</evidence>
<feature type="compositionally biased region" description="Basic and acidic residues" evidence="1">
    <location>
        <begin position="109"/>
        <end position="122"/>
    </location>
</feature>
<dbReference type="KEGG" id="tet:TTHERM_00564480"/>
<accession>I7M9I2</accession>
<feature type="region of interest" description="Disordered" evidence="1">
    <location>
        <begin position="109"/>
        <end position="142"/>
    </location>
</feature>
<feature type="compositionally biased region" description="Polar residues" evidence="1">
    <location>
        <begin position="333"/>
        <end position="347"/>
    </location>
</feature>
<evidence type="ECO:0000256" key="1">
    <source>
        <dbReference type="SAM" id="MobiDB-lite"/>
    </source>
</evidence>
<keyword evidence="3" id="KW-1185">Reference proteome</keyword>
<reference evidence="3" key="1">
    <citation type="journal article" date="2006" name="PLoS Biol.">
        <title>Macronuclear genome sequence of the ciliate Tetrahymena thermophila, a model eukaryote.</title>
        <authorList>
            <person name="Eisen J.A."/>
            <person name="Coyne R.S."/>
            <person name="Wu M."/>
            <person name="Wu D."/>
            <person name="Thiagarajan M."/>
            <person name="Wortman J.R."/>
            <person name="Badger J.H."/>
            <person name="Ren Q."/>
            <person name="Amedeo P."/>
            <person name="Jones K.M."/>
            <person name="Tallon L.J."/>
            <person name="Delcher A.L."/>
            <person name="Salzberg S.L."/>
            <person name="Silva J.C."/>
            <person name="Haas B.J."/>
            <person name="Majoros W.H."/>
            <person name="Farzad M."/>
            <person name="Carlton J.M."/>
            <person name="Smith R.K. Jr."/>
            <person name="Garg J."/>
            <person name="Pearlman R.E."/>
            <person name="Karrer K.M."/>
            <person name="Sun L."/>
            <person name="Manning G."/>
            <person name="Elde N.C."/>
            <person name="Turkewitz A.P."/>
            <person name="Asai D.J."/>
            <person name="Wilkes D.E."/>
            <person name="Wang Y."/>
            <person name="Cai H."/>
            <person name="Collins K."/>
            <person name="Stewart B.A."/>
            <person name="Lee S.R."/>
            <person name="Wilamowska K."/>
            <person name="Weinberg Z."/>
            <person name="Ruzzo W.L."/>
            <person name="Wloga D."/>
            <person name="Gaertig J."/>
            <person name="Frankel J."/>
            <person name="Tsao C.-C."/>
            <person name="Gorovsky M.A."/>
            <person name="Keeling P.J."/>
            <person name="Waller R.F."/>
            <person name="Patron N.J."/>
            <person name="Cherry J.M."/>
            <person name="Stover N.A."/>
            <person name="Krieger C.J."/>
            <person name="del Toro C."/>
            <person name="Ryder H.F."/>
            <person name="Williamson S.C."/>
            <person name="Barbeau R.A."/>
            <person name="Hamilton E.P."/>
            <person name="Orias E."/>
        </authorList>
    </citation>
    <scope>NUCLEOTIDE SEQUENCE [LARGE SCALE GENOMIC DNA]</scope>
    <source>
        <strain evidence="3">SB210</strain>
    </source>
</reference>
<feature type="region of interest" description="Disordered" evidence="1">
    <location>
        <begin position="277"/>
        <end position="297"/>
    </location>
</feature>
<feature type="compositionally biased region" description="Low complexity" evidence="1">
    <location>
        <begin position="214"/>
        <end position="224"/>
    </location>
</feature>
<feature type="compositionally biased region" description="Basic and acidic residues" evidence="1">
    <location>
        <begin position="365"/>
        <end position="374"/>
    </location>
</feature>
<dbReference type="InParanoid" id="I7M9I2"/>
<dbReference type="EMBL" id="GG662556">
    <property type="protein sequence ID" value="EAS01802.3"/>
    <property type="molecule type" value="Genomic_DNA"/>
</dbReference>
<dbReference type="GeneID" id="7842560"/>